<gene>
    <name evidence="1" type="ORF">ICC18_27240</name>
</gene>
<proteinExistence type="predicted"/>
<dbReference type="Proteomes" id="UP000650466">
    <property type="component" value="Unassembled WGS sequence"/>
</dbReference>
<sequence length="76" mass="8364">MKSALGMGALLIAAVLWGMFVAPKASVVIAEPYRLVVELAIFASAFAVLHVSGQKPQQETHLTIRWNRGGRWAFFH</sequence>
<accession>A0A926KTK6</accession>
<keyword evidence="2" id="KW-1185">Reference proteome</keyword>
<dbReference type="Pfam" id="PF10823">
    <property type="entry name" value="DUF2568"/>
    <property type="match status" value="1"/>
</dbReference>
<protein>
    <submittedName>
        <fullName evidence="1">YrdB family protein</fullName>
    </submittedName>
</protein>
<dbReference type="AlphaFoldDB" id="A0A926KTK6"/>
<evidence type="ECO:0000313" key="1">
    <source>
        <dbReference type="EMBL" id="MBD0383775.1"/>
    </source>
</evidence>
<name>A0A926KTK6_9BACL</name>
<dbReference type="InterPro" id="IPR021214">
    <property type="entry name" value="DUF2568"/>
</dbReference>
<organism evidence="1 2">
    <name type="scientific">Paenibacillus sedimenti</name>
    <dbReference type="NCBI Taxonomy" id="2770274"/>
    <lineage>
        <taxon>Bacteria</taxon>
        <taxon>Bacillati</taxon>
        <taxon>Bacillota</taxon>
        <taxon>Bacilli</taxon>
        <taxon>Bacillales</taxon>
        <taxon>Paenibacillaceae</taxon>
        <taxon>Paenibacillus</taxon>
    </lineage>
</organism>
<evidence type="ECO:0000313" key="2">
    <source>
        <dbReference type="Proteomes" id="UP000650466"/>
    </source>
</evidence>
<reference evidence="1" key="1">
    <citation type="submission" date="2020-09" db="EMBL/GenBank/DDBJ databases">
        <title>Draft Genome Sequence of Paenibacillus sp. WST5.</title>
        <authorList>
            <person name="Bao Z."/>
        </authorList>
    </citation>
    <scope>NUCLEOTIDE SEQUENCE</scope>
    <source>
        <strain evidence="1">WST5</strain>
    </source>
</reference>
<comment type="caution">
    <text evidence="1">The sequence shown here is derived from an EMBL/GenBank/DDBJ whole genome shotgun (WGS) entry which is preliminary data.</text>
</comment>
<dbReference type="EMBL" id="JACVVD010000013">
    <property type="protein sequence ID" value="MBD0383775.1"/>
    <property type="molecule type" value="Genomic_DNA"/>
</dbReference>